<dbReference type="PATRIC" id="fig|1122207.3.peg.906"/>
<dbReference type="eggNOG" id="COG1957">
    <property type="taxonomic scope" value="Bacteria"/>
</dbReference>
<dbReference type="Proteomes" id="UP000054058">
    <property type="component" value="Unassembled WGS sequence"/>
</dbReference>
<gene>
    <name evidence="4" type="primary">rihB</name>
    <name evidence="4" type="ORF">MUS1_07960</name>
</gene>
<proteinExistence type="predicted"/>
<dbReference type="PANTHER" id="PTHR12304">
    <property type="entry name" value="INOSINE-URIDINE PREFERRING NUCLEOSIDE HYDROLASE"/>
    <property type="match status" value="1"/>
</dbReference>
<dbReference type="InterPro" id="IPR036452">
    <property type="entry name" value="Ribo_hydro-like"/>
</dbReference>
<keyword evidence="5" id="KW-1185">Reference proteome</keyword>
<name>X7E9K4_9GAMM</name>
<reference evidence="4 5" key="1">
    <citation type="submission" date="2014-01" db="EMBL/GenBank/DDBJ databases">
        <title>Marinomonas ushuaiensis DSM 15871 Genome Sequencing.</title>
        <authorList>
            <person name="Lai Q."/>
            <person name="Shao Z.S."/>
        </authorList>
    </citation>
    <scope>NUCLEOTIDE SEQUENCE [LARGE SCALE GENOMIC DNA]</scope>
    <source>
        <strain evidence="4 5">DSM 15871</strain>
    </source>
</reference>
<dbReference type="STRING" id="1122207.MUS1_07960"/>
<dbReference type="Gene3D" id="3.90.245.10">
    <property type="entry name" value="Ribonucleoside hydrolase-like"/>
    <property type="match status" value="1"/>
</dbReference>
<feature type="domain" description="Inosine/uridine-preferring nucleoside hydrolase" evidence="3">
    <location>
        <begin position="4"/>
        <end position="299"/>
    </location>
</feature>
<dbReference type="EMBL" id="JAMB01000002">
    <property type="protein sequence ID" value="ETX11866.1"/>
    <property type="molecule type" value="Genomic_DNA"/>
</dbReference>
<keyword evidence="1 4" id="KW-0378">Hydrolase</keyword>
<dbReference type="InterPro" id="IPR023186">
    <property type="entry name" value="IUNH"/>
</dbReference>
<dbReference type="OrthoDB" id="9797882at2"/>
<evidence type="ECO:0000259" key="3">
    <source>
        <dbReference type="Pfam" id="PF01156"/>
    </source>
</evidence>
<sequence>MKYIIDTDPGHDDFFAILYAIRRLDVVGLTTVFGNSTVDNTTQNALRICDLAQSDVPVAIGAGKPIVGDFVVSAIHGNDGLQGGKSIPQTERKADPRSAVEFLIEMGRAHAGSLSLIVLGPMTNIALALRIEPKLADWISEISFMGGATATGNVAAFAEANVWKDPEAAQMVLSSGIPLRMAGLNLTNQARLSQTQVDQLANAGTKIGQHASEILAFYLKQHSARYTHPDGPMHDPCAVISLVHPELFKFRDTAVSVELASPQLRGMTICDMREIAPFPGEVLPEPNVKVGVQLDGPACVDAMIEAILEYR</sequence>
<evidence type="ECO:0000256" key="1">
    <source>
        <dbReference type="ARBA" id="ARBA00022801"/>
    </source>
</evidence>
<dbReference type="InterPro" id="IPR001910">
    <property type="entry name" value="Inosine/uridine_hydrolase_dom"/>
</dbReference>
<dbReference type="CDD" id="cd02651">
    <property type="entry name" value="nuc_hydro_IU_UC_XIUA"/>
    <property type="match status" value="1"/>
</dbReference>
<organism evidence="4 5">
    <name type="scientific">Marinomonas ushuaiensis DSM 15871</name>
    <dbReference type="NCBI Taxonomy" id="1122207"/>
    <lineage>
        <taxon>Bacteria</taxon>
        <taxon>Pseudomonadati</taxon>
        <taxon>Pseudomonadota</taxon>
        <taxon>Gammaproteobacteria</taxon>
        <taxon>Oceanospirillales</taxon>
        <taxon>Oceanospirillaceae</taxon>
        <taxon>Marinomonas</taxon>
    </lineage>
</organism>
<dbReference type="RefSeq" id="WP_051436100.1">
    <property type="nucleotide sequence ID" value="NZ_JAMB01000002.1"/>
</dbReference>
<keyword evidence="2" id="KW-0326">Glycosidase</keyword>
<dbReference type="GO" id="GO:0008477">
    <property type="term" value="F:purine nucleosidase activity"/>
    <property type="evidence" value="ECO:0007669"/>
    <property type="project" value="TreeGrafter"/>
</dbReference>
<protein>
    <submittedName>
        <fullName evidence="4">Ribonucleoside hydrolase</fullName>
    </submittedName>
</protein>
<dbReference type="GO" id="GO:0005829">
    <property type="term" value="C:cytosol"/>
    <property type="evidence" value="ECO:0007669"/>
    <property type="project" value="TreeGrafter"/>
</dbReference>
<dbReference type="SUPFAM" id="SSF53590">
    <property type="entry name" value="Nucleoside hydrolase"/>
    <property type="match status" value="1"/>
</dbReference>
<dbReference type="AlphaFoldDB" id="X7E9K4"/>
<dbReference type="PANTHER" id="PTHR12304:SF4">
    <property type="entry name" value="URIDINE NUCLEOSIDASE"/>
    <property type="match status" value="1"/>
</dbReference>
<accession>X7E9K4</accession>
<comment type="caution">
    <text evidence="4">The sequence shown here is derived from an EMBL/GenBank/DDBJ whole genome shotgun (WGS) entry which is preliminary data.</text>
</comment>
<evidence type="ECO:0000313" key="4">
    <source>
        <dbReference type="EMBL" id="ETX11866.1"/>
    </source>
</evidence>
<evidence type="ECO:0000313" key="5">
    <source>
        <dbReference type="Proteomes" id="UP000054058"/>
    </source>
</evidence>
<evidence type="ECO:0000256" key="2">
    <source>
        <dbReference type="ARBA" id="ARBA00023295"/>
    </source>
</evidence>
<dbReference type="GO" id="GO:0006152">
    <property type="term" value="P:purine nucleoside catabolic process"/>
    <property type="evidence" value="ECO:0007669"/>
    <property type="project" value="TreeGrafter"/>
</dbReference>
<dbReference type="Pfam" id="PF01156">
    <property type="entry name" value="IU_nuc_hydro"/>
    <property type="match status" value="1"/>
</dbReference>